<comment type="caution">
    <text evidence="10">The sequence shown here is derived from an EMBL/GenBank/DDBJ whole genome shotgun (WGS) entry which is preliminary data.</text>
</comment>
<feature type="compositionally biased region" description="Polar residues" evidence="9">
    <location>
        <begin position="20"/>
        <end position="32"/>
    </location>
</feature>
<evidence type="ECO:0000256" key="7">
    <source>
        <dbReference type="ARBA" id="ARBA00023054"/>
    </source>
</evidence>
<evidence type="ECO:0000313" key="10">
    <source>
        <dbReference type="EMBL" id="PIK58271.1"/>
    </source>
</evidence>
<feature type="compositionally biased region" description="Basic and acidic residues" evidence="9">
    <location>
        <begin position="294"/>
        <end position="310"/>
    </location>
</feature>
<feature type="region of interest" description="Disordered" evidence="9">
    <location>
        <begin position="1"/>
        <end position="111"/>
    </location>
</feature>
<evidence type="ECO:0000256" key="9">
    <source>
        <dbReference type="SAM" id="MobiDB-lite"/>
    </source>
</evidence>
<keyword evidence="6" id="KW-0333">Golgi apparatus</keyword>
<dbReference type="PANTHER" id="PTHR21470:SF2">
    <property type="entry name" value="RAB6-INTERACTING GOLGIN"/>
    <property type="match status" value="1"/>
</dbReference>
<evidence type="ECO:0000256" key="8">
    <source>
        <dbReference type="SAM" id="Coils"/>
    </source>
</evidence>
<accession>A0A2G8LDE5</accession>
<keyword evidence="7 8" id="KW-0175">Coiled coil</keyword>
<feature type="compositionally biased region" description="Basic and acidic residues" evidence="9">
    <location>
        <begin position="9"/>
        <end position="18"/>
    </location>
</feature>
<reference evidence="10 11" key="1">
    <citation type="journal article" date="2017" name="PLoS Biol.">
        <title>The sea cucumber genome provides insights into morphological evolution and visceral regeneration.</title>
        <authorList>
            <person name="Zhang X."/>
            <person name="Sun L."/>
            <person name="Yuan J."/>
            <person name="Sun Y."/>
            <person name="Gao Y."/>
            <person name="Zhang L."/>
            <person name="Li S."/>
            <person name="Dai H."/>
            <person name="Hamel J.F."/>
            <person name="Liu C."/>
            <person name="Yu Y."/>
            <person name="Liu S."/>
            <person name="Lin W."/>
            <person name="Guo K."/>
            <person name="Jin S."/>
            <person name="Xu P."/>
            <person name="Storey K.B."/>
            <person name="Huan P."/>
            <person name="Zhang T."/>
            <person name="Zhou Y."/>
            <person name="Zhang J."/>
            <person name="Lin C."/>
            <person name="Li X."/>
            <person name="Xing L."/>
            <person name="Huo D."/>
            <person name="Sun M."/>
            <person name="Wang L."/>
            <person name="Mercier A."/>
            <person name="Li F."/>
            <person name="Yang H."/>
            <person name="Xiang J."/>
        </authorList>
    </citation>
    <scope>NUCLEOTIDE SEQUENCE [LARGE SCALE GENOMIC DNA]</scope>
    <source>
        <strain evidence="10">Shaxun</strain>
        <tissue evidence="10">Muscle</tissue>
    </source>
</reference>
<sequence>MAWSGFSEDQIRKMKETTEENTSMRTSKGQKNSSKRGRPLGNRGRAPPTIKKIPNQSGKPLLPESQRLTLPSRPESEAWEEIQSPTKKNSHNGETKREVEPPSKLHKEVVDQPVVQETENGLLEREAALKELDEDVGKQRELTKLQQLQEQQKEMEEDNKKKKALLFKALENRKKKTQEESKRLAFVQKELSKIENLLTNDVSILRDKIEEASRNYSDAEKRYQTAEKEFVAAKINLHKMEEKKEALTEHLFTIIHENELRKAKKLEELVSSLDTYDMSALIVDTQGSDAVPSKSEDVHPTESDEREGNKVTDTTSHTISADSLQTSSRTDEVSPSNIDTVTVNKETEEISPEGKSEISVTGPVERSPSIAEKPESEQLEASNLIASDS</sequence>
<comment type="subcellular location">
    <subcellularLocation>
        <location evidence="1">Cytoplasm</location>
    </subcellularLocation>
    <subcellularLocation>
        <location evidence="2">Golgi apparatus</location>
    </subcellularLocation>
</comment>
<evidence type="ECO:0000256" key="6">
    <source>
        <dbReference type="ARBA" id="ARBA00023034"/>
    </source>
</evidence>
<evidence type="ECO:0000256" key="1">
    <source>
        <dbReference type="ARBA" id="ARBA00004496"/>
    </source>
</evidence>
<dbReference type="InterPro" id="IPR007033">
    <property type="entry name" value="GORAB"/>
</dbReference>
<feature type="coiled-coil region" evidence="8">
    <location>
        <begin position="115"/>
        <end position="243"/>
    </location>
</feature>
<dbReference type="EMBL" id="MRZV01000117">
    <property type="protein sequence ID" value="PIK58271.1"/>
    <property type="molecule type" value="Genomic_DNA"/>
</dbReference>
<comment type="similarity">
    <text evidence="3">Belongs to the GORAB family.</text>
</comment>
<name>A0A2G8LDE5_STIJA</name>
<feature type="compositionally biased region" description="Basic and acidic residues" evidence="9">
    <location>
        <begin position="345"/>
        <end position="356"/>
    </location>
</feature>
<evidence type="ECO:0000256" key="2">
    <source>
        <dbReference type="ARBA" id="ARBA00004555"/>
    </source>
</evidence>
<dbReference type="PANTHER" id="PTHR21470">
    <property type="entry name" value="RAB6-INTERACTING PROTEIN GORAB"/>
    <property type="match status" value="1"/>
</dbReference>
<evidence type="ECO:0000313" key="11">
    <source>
        <dbReference type="Proteomes" id="UP000230750"/>
    </source>
</evidence>
<feature type="region of interest" description="Disordered" evidence="9">
    <location>
        <begin position="287"/>
        <end position="389"/>
    </location>
</feature>
<feature type="compositionally biased region" description="Polar residues" evidence="9">
    <location>
        <begin position="379"/>
        <end position="389"/>
    </location>
</feature>
<evidence type="ECO:0000256" key="4">
    <source>
        <dbReference type="ARBA" id="ARBA00014130"/>
    </source>
</evidence>
<feature type="compositionally biased region" description="Basic and acidic residues" evidence="9">
    <location>
        <begin position="91"/>
        <end position="110"/>
    </location>
</feature>
<evidence type="ECO:0000256" key="5">
    <source>
        <dbReference type="ARBA" id="ARBA00022490"/>
    </source>
</evidence>
<dbReference type="GO" id="GO:1905515">
    <property type="term" value="P:non-motile cilium assembly"/>
    <property type="evidence" value="ECO:0007669"/>
    <property type="project" value="TreeGrafter"/>
</dbReference>
<evidence type="ECO:0000256" key="3">
    <source>
        <dbReference type="ARBA" id="ARBA00005599"/>
    </source>
</evidence>
<keyword evidence="11" id="KW-1185">Reference proteome</keyword>
<dbReference type="OrthoDB" id="9909311at2759"/>
<dbReference type="Proteomes" id="UP000230750">
    <property type="component" value="Unassembled WGS sequence"/>
</dbReference>
<proteinExistence type="inferred from homology"/>
<dbReference type="AlphaFoldDB" id="A0A2G8LDE5"/>
<organism evidence="10 11">
    <name type="scientific">Stichopus japonicus</name>
    <name type="common">Sea cucumber</name>
    <dbReference type="NCBI Taxonomy" id="307972"/>
    <lineage>
        <taxon>Eukaryota</taxon>
        <taxon>Metazoa</taxon>
        <taxon>Echinodermata</taxon>
        <taxon>Eleutherozoa</taxon>
        <taxon>Echinozoa</taxon>
        <taxon>Holothuroidea</taxon>
        <taxon>Aspidochirotacea</taxon>
        <taxon>Aspidochirotida</taxon>
        <taxon>Stichopodidae</taxon>
        <taxon>Apostichopus</taxon>
    </lineage>
</organism>
<dbReference type="GO" id="GO:0005794">
    <property type="term" value="C:Golgi apparatus"/>
    <property type="evidence" value="ECO:0007669"/>
    <property type="project" value="UniProtKB-SubCell"/>
</dbReference>
<feature type="compositionally biased region" description="Polar residues" evidence="9">
    <location>
        <begin position="311"/>
        <end position="344"/>
    </location>
</feature>
<dbReference type="Pfam" id="PF04949">
    <property type="entry name" value="Transcrip_act"/>
    <property type="match status" value="1"/>
</dbReference>
<protein>
    <recommendedName>
        <fullName evidence="4">RAB6-interacting golgin</fullName>
    </recommendedName>
</protein>
<gene>
    <name evidence="10" type="ORF">BSL78_04776</name>
</gene>
<keyword evidence="5" id="KW-0963">Cytoplasm</keyword>